<evidence type="ECO:0000313" key="1">
    <source>
        <dbReference type="EMBL" id="KAK4111866.1"/>
    </source>
</evidence>
<sequence length="82" mass="8468">MAAAIRTMNCSPDFVLVSRSGRQFSAFFKSHVPGATDKRSGGTGAGPEESVVCFSGVCLLGLGGILSSRVQNATCGCVRAQR</sequence>
<organism evidence="1 2">
    <name type="scientific">Canariomyces notabilis</name>
    <dbReference type="NCBI Taxonomy" id="2074819"/>
    <lineage>
        <taxon>Eukaryota</taxon>
        <taxon>Fungi</taxon>
        <taxon>Dikarya</taxon>
        <taxon>Ascomycota</taxon>
        <taxon>Pezizomycotina</taxon>
        <taxon>Sordariomycetes</taxon>
        <taxon>Sordariomycetidae</taxon>
        <taxon>Sordariales</taxon>
        <taxon>Chaetomiaceae</taxon>
        <taxon>Canariomyces</taxon>
    </lineage>
</organism>
<proteinExistence type="predicted"/>
<reference evidence="1" key="2">
    <citation type="submission" date="2023-05" db="EMBL/GenBank/DDBJ databases">
        <authorList>
            <consortium name="Lawrence Berkeley National Laboratory"/>
            <person name="Steindorff A."/>
            <person name="Hensen N."/>
            <person name="Bonometti L."/>
            <person name="Westerberg I."/>
            <person name="Brannstrom I.O."/>
            <person name="Guillou S."/>
            <person name="Cros-Aarteil S."/>
            <person name="Calhoun S."/>
            <person name="Haridas S."/>
            <person name="Kuo A."/>
            <person name="Mondo S."/>
            <person name="Pangilinan J."/>
            <person name="Riley R."/>
            <person name="Labutti K."/>
            <person name="Andreopoulos B."/>
            <person name="Lipzen A."/>
            <person name="Chen C."/>
            <person name="Yanf M."/>
            <person name="Daum C."/>
            <person name="Ng V."/>
            <person name="Clum A."/>
            <person name="Ohm R."/>
            <person name="Martin F."/>
            <person name="Silar P."/>
            <person name="Natvig D."/>
            <person name="Lalanne C."/>
            <person name="Gautier V."/>
            <person name="Ament-Velasquez S.L."/>
            <person name="Kruys A."/>
            <person name="Hutchinson M.I."/>
            <person name="Powell A.J."/>
            <person name="Barry K."/>
            <person name="Miller A.N."/>
            <person name="Grigoriev I.V."/>
            <person name="Debuchy R."/>
            <person name="Gladieux P."/>
            <person name="Thoren M.H."/>
            <person name="Johannesson H."/>
        </authorList>
    </citation>
    <scope>NUCLEOTIDE SEQUENCE</scope>
    <source>
        <strain evidence="1">CBS 508.74</strain>
    </source>
</reference>
<name>A0AAN6TCI5_9PEZI</name>
<gene>
    <name evidence="1" type="ORF">N656DRAFT_780001</name>
</gene>
<keyword evidence="2" id="KW-1185">Reference proteome</keyword>
<reference evidence="1" key="1">
    <citation type="journal article" date="2023" name="Mol. Phylogenet. Evol.">
        <title>Genome-scale phylogeny and comparative genomics of the fungal order Sordariales.</title>
        <authorList>
            <person name="Hensen N."/>
            <person name="Bonometti L."/>
            <person name="Westerberg I."/>
            <person name="Brannstrom I.O."/>
            <person name="Guillou S."/>
            <person name="Cros-Aarteil S."/>
            <person name="Calhoun S."/>
            <person name="Haridas S."/>
            <person name="Kuo A."/>
            <person name="Mondo S."/>
            <person name="Pangilinan J."/>
            <person name="Riley R."/>
            <person name="LaButti K."/>
            <person name="Andreopoulos B."/>
            <person name="Lipzen A."/>
            <person name="Chen C."/>
            <person name="Yan M."/>
            <person name="Daum C."/>
            <person name="Ng V."/>
            <person name="Clum A."/>
            <person name="Steindorff A."/>
            <person name="Ohm R.A."/>
            <person name="Martin F."/>
            <person name="Silar P."/>
            <person name="Natvig D.O."/>
            <person name="Lalanne C."/>
            <person name="Gautier V."/>
            <person name="Ament-Velasquez S.L."/>
            <person name="Kruys A."/>
            <person name="Hutchinson M.I."/>
            <person name="Powell A.J."/>
            <person name="Barry K."/>
            <person name="Miller A.N."/>
            <person name="Grigoriev I.V."/>
            <person name="Debuchy R."/>
            <person name="Gladieux P."/>
            <person name="Hiltunen Thoren M."/>
            <person name="Johannesson H."/>
        </authorList>
    </citation>
    <scope>NUCLEOTIDE SEQUENCE</scope>
    <source>
        <strain evidence="1">CBS 508.74</strain>
    </source>
</reference>
<dbReference type="EMBL" id="MU853344">
    <property type="protein sequence ID" value="KAK4111866.1"/>
    <property type="molecule type" value="Genomic_DNA"/>
</dbReference>
<dbReference type="GeneID" id="89939421"/>
<evidence type="ECO:0000313" key="2">
    <source>
        <dbReference type="Proteomes" id="UP001302812"/>
    </source>
</evidence>
<comment type="caution">
    <text evidence="1">The sequence shown here is derived from an EMBL/GenBank/DDBJ whole genome shotgun (WGS) entry which is preliminary data.</text>
</comment>
<dbReference type="Proteomes" id="UP001302812">
    <property type="component" value="Unassembled WGS sequence"/>
</dbReference>
<protein>
    <submittedName>
        <fullName evidence="1">Uncharacterized protein</fullName>
    </submittedName>
</protein>
<dbReference type="AlphaFoldDB" id="A0AAN6TCI5"/>
<dbReference type="RefSeq" id="XP_064669436.1">
    <property type="nucleotide sequence ID" value="XM_064815296.1"/>
</dbReference>
<accession>A0AAN6TCI5</accession>